<keyword evidence="2" id="KW-1133">Transmembrane helix</keyword>
<proteinExistence type="predicted"/>
<feature type="compositionally biased region" description="Low complexity" evidence="1">
    <location>
        <begin position="88"/>
        <end position="99"/>
    </location>
</feature>
<organism evidence="3 4">
    <name type="scientific">Mycena metata</name>
    <dbReference type="NCBI Taxonomy" id="1033252"/>
    <lineage>
        <taxon>Eukaryota</taxon>
        <taxon>Fungi</taxon>
        <taxon>Dikarya</taxon>
        <taxon>Basidiomycota</taxon>
        <taxon>Agaricomycotina</taxon>
        <taxon>Agaricomycetes</taxon>
        <taxon>Agaricomycetidae</taxon>
        <taxon>Agaricales</taxon>
        <taxon>Marasmiineae</taxon>
        <taxon>Mycenaceae</taxon>
        <taxon>Mycena</taxon>
    </lineage>
</organism>
<evidence type="ECO:0000256" key="2">
    <source>
        <dbReference type="SAM" id="Phobius"/>
    </source>
</evidence>
<evidence type="ECO:0000313" key="3">
    <source>
        <dbReference type="EMBL" id="KAJ7749909.1"/>
    </source>
</evidence>
<keyword evidence="2" id="KW-0812">Transmembrane</keyword>
<comment type="caution">
    <text evidence="3">The sequence shown here is derived from an EMBL/GenBank/DDBJ whole genome shotgun (WGS) entry which is preliminary data.</text>
</comment>
<protein>
    <submittedName>
        <fullName evidence="3">Uncharacterized protein</fullName>
    </submittedName>
</protein>
<keyword evidence="2" id="KW-0472">Membrane</keyword>
<sequence length="128" mass="13276">MGMGVSGQGAVHMRVFLAWGGLGRILFIIAAIAVGCVCALGSGLHRREGREGKGSVSATGPAGSVRATPSVGGSPRVVLSSVRRHRTSPPARTSPAPTRWQAARSESFFVSADLRTTRFAFRIEGTGA</sequence>
<feature type="transmembrane region" description="Helical" evidence="2">
    <location>
        <begin position="16"/>
        <end position="40"/>
    </location>
</feature>
<gene>
    <name evidence="3" type="ORF">B0H16DRAFT_1550589</name>
</gene>
<dbReference type="Proteomes" id="UP001215598">
    <property type="component" value="Unassembled WGS sequence"/>
</dbReference>
<keyword evidence="4" id="KW-1185">Reference proteome</keyword>
<dbReference type="AlphaFoldDB" id="A0AAD7N811"/>
<accession>A0AAD7N811</accession>
<reference evidence="3" key="1">
    <citation type="submission" date="2023-03" db="EMBL/GenBank/DDBJ databases">
        <title>Massive genome expansion in bonnet fungi (Mycena s.s.) driven by repeated elements and novel gene families across ecological guilds.</title>
        <authorList>
            <consortium name="Lawrence Berkeley National Laboratory"/>
            <person name="Harder C.B."/>
            <person name="Miyauchi S."/>
            <person name="Viragh M."/>
            <person name="Kuo A."/>
            <person name="Thoen E."/>
            <person name="Andreopoulos B."/>
            <person name="Lu D."/>
            <person name="Skrede I."/>
            <person name="Drula E."/>
            <person name="Henrissat B."/>
            <person name="Morin E."/>
            <person name="Kohler A."/>
            <person name="Barry K."/>
            <person name="LaButti K."/>
            <person name="Morin E."/>
            <person name="Salamov A."/>
            <person name="Lipzen A."/>
            <person name="Mereny Z."/>
            <person name="Hegedus B."/>
            <person name="Baldrian P."/>
            <person name="Stursova M."/>
            <person name="Weitz H."/>
            <person name="Taylor A."/>
            <person name="Grigoriev I.V."/>
            <person name="Nagy L.G."/>
            <person name="Martin F."/>
            <person name="Kauserud H."/>
        </authorList>
    </citation>
    <scope>NUCLEOTIDE SEQUENCE</scope>
    <source>
        <strain evidence="3">CBHHK182m</strain>
    </source>
</reference>
<dbReference type="EMBL" id="JARKIB010000067">
    <property type="protein sequence ID" value="KAJ7749909.1"/>
    <property type="molecule type" value="Genomic_DNA"/>
</dbReference>
<evidence type="ECO:0000256" key="1">
    <source>
        <dbReference type="SAM" id="MobiDB-lite"/>
    </source>
</evidence>
<name>A0AAD7N811_9AGAR</name>
<evidence type="ECO:0000313" key="4">
    <source>
        <dbReference type="Proteomes" id="UP001215598"/>
    </source>
</evidence>
<feature type="region of interest" description="Disordered" evidence="1">
    <location>
        <begin position="46"/>
        <end position="100"/>
    </location>
</feature>